<dbReference type="SUPFAM" id="SSF56281">
    <property type="entry name" value="Metallo-hydrolase/oxidoreductase"/>
    <property type="match status" value="1"/>
</dbReference>
<dbReference type="Gene3D" id="3.60.15.10">
    <property type="entry name" value="Ribonuclease Z/Hydroxyacylglutathione hydrolase-like"/>
    <property type="match status" value="1"/>
</dbReference>
<dbReference type="InterPro" id="IPR052159">
    <property type="entry name" value="Competence_DNA_uptake"/>
</dbReference>
<dbReference type="InterPro" id="IPR001279">
    <property type="entry name" value="Metallo-B-lactamas"/>
</dbReference>
<dbReference type="KEGG" id="tum:CBW65_01780"/>
<sequence length="296" mass="31796">MAFFRNLQRAFLIALALIFISSTGVNAPLSDHASAATNLQVHFIDVGQADSFLIQLPNGQNMVIDAGNNADGTTVVNYLKGKGVTRVDYLVGTHPDEDHIGGLDDVIKNFTIGKLYMPNISKTTITYTDVINAANAKGLAITQAKAYTTILSTTANSKTLKANFVAPVKTSYSLTNDYSGVIRLTYGSTNFMFSGDAEHDSEADMVASGQTLSANILKVGHHGSRTSSTDAYLNKVNPSVAVISCGLNNSYGHPHAETINKLKARGIKIYRTDLQGTIIFTTTGSGWVVNKAPWWQ</sequence>
<dbReference type="InterPro" id="IPR035681">
    <property type="entry name" value="ComA-like_MBL"/>
</dbReference>
<feature type="signal peptide" evidence="1">
    <location>
        <begin position="1"/>
        <end position="27"/>
    </location>
</feature>
<feature type="domain" description="Metallo-beta-lactamase" evidence="2">
    <location>
        <begin position="48"/>
        <end position="247"/>
    </location>
</feature>
<dbReference type="CDD" id="cd07731">
    <property type="entry name" value="ComA-like_MBL-fold"/>
    <property type="match status" value="1"/>
</dbReference>
<protein>
    <recommendedName>
        <fullName evidence="2">Metallo-beta-lactamase domain-containing protein</fullName>
    </recommendedName>
</protein>
<keyword evidence="4" id="KW-1185">Reference proteome</keyword>
<dbReference type="SMART" id="SM00849">
    <property type="entry name" value="Lactamase_B"/>
    <property type="match status" value="1"/>
</dbReference>
<evidence type="ECO:0000313" key="4">
    <source>
        <dbReference type="Proteomes" id="UP000195437"/>
    </source>
</evidence>
<organism evidence="3 4">
    <name type="scientific">Tumebacillus avium</name>
    <dbReference type="NCBI Taxonomy" id="1903704"/>
    <lineage>
        <taxon>Bacteria</taxon>
        <taxon>Bacillati</taxon>
        <taxon>Bacillota</taxon>
        <taxon>Bacilli</taxon>
        <taxon>Bacillales</taxon>
        <taxon>Alicyclobacillaceae</taxon>
        <taxon>Tumebacillus</taxon>
    </lineage>
</organism>
<name>A0A1Y0IJC7_9BACL</name>
<proteinExistence type="predicted"/>
<dbReference type="AlphaFoldDB" id="A0A1Y0IJC7"/>
<dbReference type="EMBL" id="CP021434">
    <property type="protein sequence ID" value="ARU59926.1"/>
    <property type="molecule type" value="Genomic_DNA"/>
</dbReference>
<dbReference type="PANTHER" id="PTHR30619:SF7">
    <property type="entry name" value="BETA-LACTAMASE DOMAIN PROTEIN"/>
    <property type="match status" value="1"/>
</dbReference>
<evidence type="ECO:0000259" key="2">
    <source>
        <dbReference type="SMART" id="SM00849"/>
    </source>
</evidence>
<dbReference type="InterPro" id="IPR036866">
    <property type="entry name" value="RibonucZ/Hydroxyglut_hydro"/>
</dbReference>
<dbReference type="PANTHER" id="PTHR30619">
    <property type="entry name" value="DNA INTERNALIZATION/COMPETENCE PROTEIN COMEC/REC2"/>
    <property type="match status" value="1"/>
</dbReference>
<dbReference type="RefSeq" id="WP_087455315.1">
    <property type="nucleotide sequence ID" value="NZ_CP021434.1"/>
</dbReference>
<dbReference type="Proteomes" id="UP000195437">
    <property type="component" value="Chromosome"/>
</dbReference>
<dbReference type="OrthoDB" id="9761531at2"/>
<evidence type="ECO:0000256" key="1">
    <source>
        <dbReference type="SAM" id="SignalP"/>
    </source>
</evidence>
<reference evidence="4" key="1">
    <citation type="submission" date="2017-05" db="EMBL/GenBank/DDBJ databases">
        <authorList>
            <person name="Sung H."/>
        </authorList>
    </citation>
    <scope>NUCLEOTIDE SEQUENCE [LARGE SCALE GENOMIC DNA]</scope>
    <source>
        <strain evidence="4">AR23208</strain>
    </source>
</reference>
<gene>
    <name evidence="3" type="ORF">CBW65_01780</name>
</gene>
<feature type="chain" id="PRO_5038514848" description="Metallo-beta-lactamase domain-containing protein" evidence="1">
    <location>
        <begin position="28"/>
        <end position="296"/>
    </location>
</feature>
<dbReference type="Pfam" id="PF00753">
    <property type="entry name" value="Lactamase_B"/>
    <property type="match status" value="1"/>
</dbReference>
<evidence type="ECO:0000313" key="3">
    <source>
        <dbReference type="EMBL" id="ARU59926.1"/>
    </source>
</evidence>
<accession>A0A1Y0IJC7</accession>
<keyword evidence="1" id="KW-0732">Signal</keyword>